<dbReference type="AlphaFoldDB" id="A0A448X5Y1"/>
<evidence type="ECO:0000256" key="12">
    <source>
        <dbReference type="ARBA" id="ARBA00023315"/>
    </source>
</evidence>
<keyword evidence="6 13" id="KW-0812">Transmembrane</keyword>
<keyword evidence="15" id="KW-1185">Reference proteome</keyword>
<keyword evidence="5" id="KW-0808">Transferase</keyword>
<keyword evidence="7 13" id="KW-1133">Transmembrane helix</keyword>
<dbReference type="GO" id="GO:0006656">
    <property type="term" value="P:phosphatidylcholine biosynthetic process"/>
    <property type="evidence" value="ECO:0007669"/>
    <property type="project" value="TreeGrafter"/>
</dbReference>
<dbReference type="EMBL" id="CAAALY010099255">
    <property type="protein sequence ID" value="VEL28979.1"/>
    <property type="molecule type" value="Genomic_DNA"/>
</dbReference>
<evidence type="ECO:0000256" key="2">
    <source>
        <dbReference type="ARBA" id="ARBA00006675"/>
    </source>
</evidence>
<keyword evidence="11" id="KW-1208">Phospholipid metabolism</keyword>
<reference evidence="14" key="1">
    <citation type="submission" date="2018-11" db="EMBL/GenBank/DDBJ databases">
        <authorList>
            <consortium name="Pathogen Informatics"/>
        </authorList>
    </citation>
    <scope>NUCLEOTIDE SEQUENCE</scope>
</reference>
<feature type="transmembrane region" description="Helical" evidence="13">
    <location>
        <begin position="50"/>
        <end position="71"/>
    </location>
</feature>
<evidence type="ECO:0000256" key="11">
    <source>
        <dbReference type="ARBA" id="ARBA00023264"/>
    </source>
</evidence>
<evidence type="ECO:0000313" key="15">
    <source>
        <dbReference type="Proteomes" id="UP000784294"/>
    </source>
</evidence>
<sequence>MCFVFSLTLLALIHIFIIVRPALVLYIFTVLFVLLLAIRIQKYIRKKYCLFLLGICYIVNLISLIFVWYSMYMLNRFLPQSHVLQLIQFGLANGPVIVGGILYRNAFVLHSVEKMTSVFIHALPSLFSFW</sequence>
<keyword evidence="12" id="KW-0012">Acyltransferase</keyword>
<feature type="transmembrane region" description="Helical" evidence="13">
    <location>
        <begin position="83"/>
        <end position="103"/>
    </location>
</feature>
<keyword evidence="10" id="KW-0594">Phospholipid biosynthesis</keyword>
<name>A0A448X5Y1_9PLAT</name>
<dbReference type="GO" id="GO:0016020">
    <property type="term" value="C:membrane"/>
    <property type="evidence" value="ECO:0007669"/>
    <property type="project" value="UniProtKB-SubCell"/>
</dbReference>
<dbReference type="Pfam" id="PF10998">
    <property type="entry name" value="DUF2838"/>
    <property type="match status" value="1"/>
</dbReference>
<evidence type="ECO:0000256" key="5">
    <source>
        <dbReference type="ARBA" id="ARBA00022679"/>
    </source>
</evidence>
<evidence type="ECO:0000256" key="1">
    <source>
        <dbReference type="ARBA" id="ARBA00004141"/>
    </source>
</evidence>
<keyword evidence="8" id="KW-0443">Lipid metabolism</keyword>
<keyword evidence="4" id="KW-0444">Lipid biosynthesis</keyword>
<comment type="caution">
    <text evidence="14">The sequence shown here is derived from an EMBL/GenBank/DDBJ whole genome shotgun (WGS) entry which is preliminary data.</text>
</comment>
<dbReference type="InterPro" id="IPR021261">
    <property type="entry name" value="GPCAT"/>
</dbReference>
<evidence type="ECO:0000256" key="7">
    <source>
        <dbReference type="ARBA" id="ARBA00022989"/>
    </source>
</evidence>
<organism evidence="14 15">
    <name type="scientific">Protopolystoma xenopodis</name>
    <dbReference type="NCBI Taxonomy" id="117903"/>
    <lineage>
        <taxon>Eukaryota</taxon>
        <taxon>Metazoa</taxon>
        <taxon>Spiralia</taxon>
        <taxon>Lophotrochozoa</taxon>
        <taxon>Platyhelminthes</taxon>
        <taxon>Monogenea</taxon>
        <taxon>Polyopisthocotylea</taxon>
        <taxon>Polystomatidea</taxon>
        <taxon>Polystomatidae</taxon>
        <taxon>Protopolystoma</taxon>
    </lineage>
</organism>
<evidence type="ECO:0000313" key="14">
    <source>
        <dbReference type="EMBL" id="VEL28979.1"/>
    </source>
</evidence>
<evidence type="ECO:0000256" key="13">
    <source>
        <dbReference type="SAM" id="Phobius"/>
    </source>
</evidence>
<evidence type="ECO:0000256" key="9">
    <source>
        <dbReference type="ARBA" id="ARBA00023136"/>
    </source>
</evidence>
<comment type="subcellular location">
    <subcellularLocation>
        <location evidence="1">Membrane</location>
        <topology evidence="1">Multi-pass membrane protein</topology>
    </subcellularLocation>
</comment>
<evidence type="ECO:0000256" key="10">
    <source>
        <dbReference type="ARBA" id="ARBA00023209"/>
    </source>
</evidence>
<protein>
    <recommendedName>
        <fullName evidence="3">Glycerophosphocholine acyltransferase 1</fullName>
    </recommendedName>
</protein>
<evidence type="ECO:0000256" key="6">
    <source>
        <dbReference type="ARBA" id="ARBA00022692"/>
    </source>
</evidence>
<dbReference type="GO" id="GO:0016746">
    <property type="term" value="F:acyltransferase activity"/>
    <property type="evidence" value="ECO:0007669"/>
    <property type="project" value="UniProtKB-KW"/>
</dbReference>
<evidence type="ECO:0000256" key="3">
    <source>
        <dbReference type="ARBA" id="ARBA00019082"/>
    </source>
</evidence>
<feature type="transmembrane region" description="Helical" evidence="13">
    <location>
        <begin position="12"/>
        <end position="38"/>
    </location>
</feature>
<evidence type="ECO:0000256" key="4">
    <source>
        <dbReference type="ARBA" id="ARBA00022516"/>
    </source>
</evidence>
<dbReference type="PANTHER" id="PTHR31201">
    <property type="entry name" value="OS01G0585100 PROTEIN"/>
    <property type="match status" value="1"/>
</dbReference>
<evidence type="ECO:0000256" key="8">
    <source>
        <dbReference type="ARBA" id="ARBA00023098"/>
    </source>
</evidence>
<proteinExistence type="inferred from homology"/>
<dbReference type="OrthoDB" id="406287at2759"/>
<keyword evidence="9 13" id="KW-0472">Membrane</keyword>
<accession>A0A448X5Y1</accession>
<gene>
    <name evidence="14" type="ORF">PXEA_LOCUS22419</name>
</gene>
<dbReference type="Proteomes" id="UP000784294">
    <property type="component" value="Unassembled WGS sequence"/>
</dbReference>
<comment type="similarity">
    <text evidence="2">Belongs to the GPC1 family.</text>
</comment>
<dbReference type="PANTHER" id="PTHR31201:SF1">
    <property type="entry name" value="GLYCEROPHOSPHOCHOLINE ACYLTRANSFERASE 1"/>
    <property type="match status" value="1"/>
</dbReference>